<evidence type="ECO:0000256" key="4">
    <source>
        <dbReference type="ARBA" id="ARBA00022490"/>
    </source>
</evidence>
<organism evidence="7 8">
    <name type="scientific">Corynebacterium sphenisci DSM 44792</name>
    <dbReference type="NCBI Taxonomy" id="1437874"/>
    <lineage>
        <taxon>Bacteria</taxon>
        <taxon>Bacillati</taxon>
        <taxon>Actinomycetota</taxon>
        <taxon>Actinomycetes</taxon>
        <taxon>Mycobacteriales</taxon>
        <taxon>Corynebacteriaceae</taxon>
        <taxon>Corynebacterium</taxon>
    </lineage>
</organism>
<comment type="subcellular location">
    <subcellularLocation>
        <location evidence="1 5">Cytoplasm</location>
    </subcellularLocation>
</comment>
<comment type="function">
    <text evidence="5">Modulates RecA activity.</text>
</comment>
<dbReference type="GO" id="GO:0006282">
    <property type="term" value="P:regulation of DNA repair"/>
    <property type="evidence" value="ECO:0007669"/>
    <property type="project" value="UniProtKB-UniRule"/>
</dbReference>
<evidence type="ECO:0000313" key="7">
    <source>
        <dbReference type="EMBL" id="APT90604.1"/>
    </source>
</evidence>
<dbReference type="KEGG" id="csph:CSPHI_05625"/>
<feature type="domain" description="RecX second three-helical" evidence="6">
    <location>
        <begin position="91"/>
        <end position="132"/>
    </location>
</feature>
<dbReference type="InterPro" id="IPR053924">
    <property type="entry name" value="RecX_HTH_2nd"/>
</dbReference>
<evidence type="ECO:0000256" key="5">
    <source>
        <dbReference type="HAMAP-Rule" id="MF_01114"/>
    </source>
</evidence>
<evidence type="ECO:0000313" key="8">
    <source>
        <dbReference type="Proteomes" id="UP000185469"/>
    </source>
</evidence>
<dbReference type="Gene3D" id="1.10.10.10">
    <property type="entry name" value="Winged helix-like DNA-binding domain superfamily/Winged helix DNA-binding domain"/>
    <property type="match status" value="2"/>
</dbReference>
<keyword evidence="8" id="KW-1185">Reference proteome</keyword>
<dbReference type="AlphaFoldDB" id="A0A1L7CXL3"/>
<evidence type="ECO:0000259" key="6">
    <source>
        <dbReference type="Pfam" id="PF02631"/>
    </source>
</evidence>
<dbReference type="Pfam" id="PF02631">
    <property type="entry name" value="RecX_HTH2"/>
    <property type="match status" value="1"/>
</dbReference>
<dbReference type="STRING" id="1437874.CSPHI_05625"/>
<dbReference type="Proteomes" id="UP000185469">
    <property type="component" value="Chromosome"/>
</dbReference>
<dbReference type="PANTHER" id="PTHR33602">
    <property type="entry name" value="REGULATORY PROTEIN RECX FAMILY PROTEIN"/>
    <property type="match status" value="1"/>
</dbReference>
<evidence type="ECO:0000256" key="1">
    <source>
        <dbReference type="ARBA" id="ARBA00004496"/>
    </source>
</evidence>
<sequence>MGDPAAGPDPDQVARLRRALAAAERGADGSGIVDLDRERAKAPLRARALRLLDQRARATEELRRRLAEDDDAPAELIAEVLADLRSAGLLDDAAFAAEWVRQRARRRGKSRRVLDRELRDKGVSAADRDAALDQVGDAEEEATAAAVAAKRTAAIRRVPADRAERDRDLRRVLGALARRGFPQEVAMRRARAALAERYAELDGGGPG</sequence>
<reference evidence="7 8" key="1">
    <citation type="submission" date="2014-08" db="EMBL/GenBank/DDBJ databases">
        <title>Complete genome sequence of Corynebacterium sphenisci CECT 5990(T) (=DSM 44792(T)), isolated from healthy wild penguins.</title>
        <authorList>
            <person name="Ruckert C."/>
            <person name="Albersmeier A."/>
            <person name="Winkler A."/>
            <person name="Kalinowski J."/>
        </authorList>
    </citation>
    <scope>NUCLEOTIDE SEQUENCE [LARGE SCALE GENOMIC DNA]</scope>
    <source>
        <strain evidence="7 8">DSM 44792</strain>
    </source>
</reference>
<protein>
    <recommendedName>
        <fullName evidence="3 5">Regulatory protein RecX</fullName>
    </recommendedName>
</protein>
<dbReference type="PANTHER" id="PTHR33602:SF1">
    <property type="entry name" value="REGULATORY PROTEIN RECX FAMILY PROTEIN"/>
    <property type="match status" value="1"/>
</dbReference>
<dbReference type="InterPro" id="IPR003783">
    <property type="entry name" value="Regulatory_RecX"/>
</dbReference>
<dbReference type="GO" id="GO:0005737">
    <property type="term" value="C:cytoplasm"/>
    <property type="evidence" value="ECO:0007669"/>
    <property type="project" value="UniProtKB-SubCell"/>
</dbReference>
<accession>A0A1L7CXL3</accession>
<dbReference type="EMBL" id="CP009248">
    <property type="protein sequence ID" value="APT90604.1"/>
    <property type="molecule type" value="Genomic_DNA"/>
</dbReference>
<evidence type="ECO:0000256" key="2">
    <source>
        <dbReference type="ARBA" id="ARBA00009695"/>
    </source>
</evidence>
<dbReference type="InterPro" id="IPR036388">
    <property type="entry name" value="WH-like_DNA-bd_sf"/>
</dbReference>
<evidence type="ECO:0000256" key="3">
    <source>
        <dbReference type="ARBA" id="ARBA00018111"/>
    </source>
</evidence>
<dbReference type="HAMAP" id="MF_01114">
    <property type="entry name" value="RecX"/>
    <property type="match status" value="1"/>
</dbReference>
<dbReference type="RefSeq" id="WP_075691855.1">
    <property type="nucleotide sequence ID" value="NZ_CP009248.1"/>
</dbReference>
<proteinExistence type="inferred from homology"/>
<keyword evidence="4 5" id="KW-0963">Cytoplasm</keyword>
<name>A0A1L7CXL3_9CORY</name>
<comment type="similarity">
    <text evidence="2 5">Belongs to the RecX family.</text>
</comment>
<gene>
    <name evidence="5" type="primary">recX</name>
    <name evidence="7" type="ORF">CSPHI_05625</name>
</gene>